<organism evidence="1 2">
    <name type="scientific">Pleurodeles waltl</name>
    <name type="common">Iberian ribbed newt</name>
    <dbReference type="NCBI Taxonomy" id="8319"/>
    <lineage>
        <taxon>Eukaryota</taxon>
        <taxon>Metazoa</taxon>
        <taxon>Chordata</taxon>
        <taxon>Craniata</taxon>
        <taxon>Vertebrata</taxon>
        <taxon>Euteleostomi</taxon>
        <taxon>Amphibia</taxon>
        <taxon>Batrachia</taxon>
        <taxon>Caudata</taxon>
        <taxon>Salamandroidea</taxon>
        <taxon>Salamandridae</taxon>
        <taxon>Pleurodelinae</taxon>
        <taxon>Pleurodeles</taxon>
    </lineage>
</organism>
<evidence type="ECO:0000313" key="2">
    <source>
        <dbReference type="Proteomes" id="UP001066276"/>
    </source>
</evidence>
<dbReference type="Proteomes" id="UP001066276">
    <property type="component" value="Chromosome 8"/>
</dbReference>
<sequence length="188" mass="21043">MPHRPALHLTGTYSPISTHEGGRPLCPSSFTMRQPCLGKSTRKSACQLLGGLHSSTVTSASQVSDLPETTQTPKTNVSIEHILQEITVVGRTLKGMDTRISDLTAESRSIRADIASFQDKVTVMDHRLSLLEDKLNSLPNRDQELQYLWDKIMNLEDRSCRDNIRFFGFPEWAEGTDVKTFLLPTSQI</sequence>
<comment type="caution">
    <text evidence="1">The sequence shown here is derived from an EMBL/GenBank/DDBJ whole genome shotgun (WGS) entry which is preliminary data.</text>
</comment>
<accession>A0AAV7NVR5</accession>
<gene>
    <name evidence="1" type="ORF">NDU88_007734</name>
</gene>
<keyword evidence="2" id="KW-1185">Reference proteome</keyword>
<proteinExistence type="predicted"/>
<reference evidence="1" key="1">
    <citation type="journal article" date="2022" name="bioRxiv">
        <title>Sequencing and chromosome-scale assembly of the giantPleurodeles waltlgenome.</title>
        <authorList>
            <person name="Brown T."/>
            <person name="Elewa A."/>
            <person name="Iarovenko S."/>
            <person name="Subramanian E."/>
            <person name="Araus A.J."/>
            <person name="Petzold A."/>
            <person name="Susuki M."/>
            <person name="Suzuki K.-i.T."/>
            <person name="Hayashi T."/>
            <person name="Toyoda A."/>
            <person name="Oliveira C."/>
            <person name="Osipova E."/>
            <person name="Leigh N.D."/>
            <person name="Simon A."/>
            <person name="Yun M.H."/>
        </authorList>
    </citation>
    <scope>NUCLEOTIDE SEQUENCE</scope>
    <source>
        <strain evidence="1">20211129_DDA</strain>
        <tissue evidence="1">Liver</tissue>
    </source>
</reference>
<dbReference type="EMBL" id="JANPWB010000012">
    <property type="protein sequence ID" value="KAJ1119549.1"/>
    <property type="molecule type" value="Genomic_DNA"/>
</dbReference>
<name>A0AAV7NVR5_PLEWA</name>
<protein>
    <submittedName>
        <fullName evidence="1">Uncharacterized protein</fullName>
    </submittedName>
</protein>
<dbReference type="AlphaFoldDB" id="A0AAV7NVR5"/>
<evidence type="ECO:0000313" key="1">
    <source>
        <dbReference type="EMBL" id="KAJ1119549.1"/>
    </source>
</evidence>